<dbReference type="EMBL" id="JAPHNI010000453">
    <property type="protein sequence ID" value="KAJ8110923.1"/>
    <property type="molecule type" value="Genomic_DNA"/>
</dbReference>
<evidence type="ECO:0000313" key="1">
    <source>
        <dbReference type="EMBL" id="KAJ8110923.1"/>
    </source>
</evidence>
<organism evidence="1 2">
    <name type="scientific">Boeremia exigua</name>
    <dbReference type="NCBI Taxonomy" id="749465"/>
    <lineage>
        <taxon>Eukaryota</taxon>
        <taxon>Fungi</taxon>
        <taxon>Dikarya</taxon>
        <taxon>Ascomycota</taxon>
        <taxon>Pezizomycotina</taxon>
        <taxon>Dothideomycetes</taxon>
        <taxon>Pleosporomycetidae</taxon>
        <taxon>Pleosporales</taxon>
        <taxon>Pleosporineae</taxon>
        <taxon>Didymellaceae</taxon>
        <taxon>Boeremia</taxon>
    </lineage>
</organism>
<accession>A0ACC2I715</accession>
<proteinExistence type="predicted"/>
<sequence>MKPQSESLTATAATGSDNSLQSRALALCLTLFFNANTIESEPYRPSLYVALRLSNTPDSIADKVLIYDASNWMPFEAQDGEAQDLDQAVRRVEGASSRSVNRDLTARVSTRGTFNQVVSTLELSMV</sequence>
<reference evidence="1" key="1">
    <citation type="submission" date="2022-11" db="EMBL/GenBank/DDBJ databases">
        <title>Genome Sequence of Boeremia exigua.</title>
        <authorList>
            <person name="Buettner E."/>
        </authorList>
    </citation>
    <scope>NUCLEOTIDE SEQUENCE</scope>
    <source>
        <strain evidence="1">CU02</strain>
    </source>
</reference>
<name>A0ACC2I715_9PLEO</name>
<keyword evidence="2" id="KW-1185">Reference proteome</keyword>
<protein>
    <submittedName>
        <fullName evidence="1">Uncharacterized protein</fullName>
    </submittedName>
</protein>
<gene>
    <name evidence="1" type="ORF">OPT61_g6361</name>
</gene>
<dbReference type="Proteomes" id="UP001153331">
    <property type="component" value="Unassembled WGS sequence"/>
</dbReference>
<evidence type="ECO:0000313" key="2">
    <source>
        <dbReference type="Proteomes" id="UP001153331"/>
    </source>
</evidence>
<comment type="caution">
    <text evidence="1">The sequence shown here is derived from an EMBL/GenBank/DDBJ whole genome shotgun (WGS) entry which is preliminary data.</text>
</comment>